<evidence type="ECO:0000256" key="1">
    <source>
        <dbReference type="SAM" id="MobiDB-lite"/>
    </source>
</evidence>
<dbReference type="GO" id="GO:0030674">
    <property type="term" value="F:protein-macromolecule adaptor activity"/>
    <property type="evidence" value="ECO:0007669"/>
    <property type="project" value="TreeGrafter"/>
</dbReference>
<evidence type="ECO:0000313" key="3">
    <source>
        <dbReference type="Proteomes" id="UP000800235"/>
    </source>
</evidence>
<dbReference type="OrthoDB" id="548474at2759"/>
<name>A0A9P4TYU0_9PEZI</name>
<evidence type="ECO:0000313" key="2">
    <source>
        <dbReference type="EMBL" id="KAF2431045.1"/>
    </source>
</evidence>
<dbReference type="PANTHER" id="PTHR40422">
    <property type="entry name" value="TRANSLATION MACHINERY-ASSOCIATED PROTEIN 17"/>
    <property type="match status" value="1"/>
</dbReference>
<proteinExistence type="predicted"/>
<comment type="caution">
    <text evidence="2">The sequence shown here is derived from an EMBL/GenBank/DDBJ whole genome shotgun (WGS) entry which is preliminary data.</text>
</comment>
<feature type="compositionally biased region" description="Gly residues" evidence="1">
    <location>
        <begin position="125"/>
        <end position="134"/>
    </location>
</feature>
<gene>
    <name evidence="2" type="ORF">EJ08DRAFT_611252</name>
</gene>
<dbReference type="GO" id="GO:0070682">
    <property type="term" value="P:proteasome regulatory particle assembly"/>
    <property type="evidence" value="ECO:0007669"/>
    <property type="project" value="InterPro"/>
</dbReference>
<dbReference type="AlphaFoldDB" id="A0A9P4TYU0"/>
<dbReference type="Proteomes" id="UP000800235">
    <property type="component" value="Unassembled WGS sequence"/>
</dbReference>
<accession>A0A9P4TYU0</accession>
<reference evidence="2" key="1">
    <citation type="journal article" date="2020" name="Stud. Mycol.">
        <title>101 Dothideomycetes genomes: a test case for predicting lifestyles and emergence of pathogens.</title>
        <authorList>
            <person name="Haridas S."/>
            <person name="Albert R."/>
            <person name="Binder M."/>
            <person name="Bloem J."/>
            <person name="Labutti K."/>
            <person name="Salamov A."/>
            <person name="Andreopoulos B."/>
            <person name="Baker S."/>
            <person name="Barry K."/>
            <person name="Bills G."/>
            <person name="Bluhm B."/>
            <person name="Cannon C."/>
            <person name="Castanera R."/>
            <person name="Culley D."/>
            <person name="Daum C."/>
            <person name="Ezra D."/>
            <person name="Gonzalez J."/>
            <person name="Henrissat B."/>
            <person name="Kuo A."/>
            <person name="Liang C."/>
            <person name="Lipzen A."/>
            <person name="Lutzoni F."/>
            <person name="Magnuson J."/>
            <person name="Mondo S."/>
            <person name="Nolan M."/>
            <person name="Ohm R."/>
            <person name="Pangilinan J."/>
            <person name="Park H.-J."/>
            <person name="Ramirez L."/>
            <person name="Alfaro M."/>
            <person name="Sun H."/>
            <person name="Tritt A."/>
            <person name="Yoshinaga Y."/>
            <person name="Zwiers L.-H."/>
            <person name="Turgeon B."/>
            <person name="Goodwin S."/>
            <person name="Spatafora J."/>
            <person name="Crous P."/>
            <person name="Grigoriev I."/>
        </authorList>
    </citation>
    <scope>NUCLEOTIDE SEQUENCE</scope>
    <source>
        <strain evidence="2">CBS 130266</strain>
    </source>
</reference>
<sequence length="176" mass="19152">MSSEAAPITPARFRIAIHDLPISNLHAKAAELRNSITHLLSSNAQLQEFADAGDIDCQEAISDNEVVLARFRERIQMLREEVEGRGMRWVEDEMGEWEGKPAVNGDAGTGGMELEPGEDLVRTNGSGGPTGGEMNGEVRGAQGSGRLTDEELRRVVEGMMERHTGEDDDEEGGLHL</sequence>
<feature type="region of interest" description="Disordered" evidence="1">
    <location>
        <begin position="96"/>
        <end position="149"/>
    </location>
</feature>
<dbReference type="InterPro" id="IPR038966">
    <property type="entry name" value="TMA17"/>
</dbReference>
<keyword evidence="3" id="KW-1185">Reference proteome</keyword>
<organism evidence="2 3">
    <name type="scientific">Tothia fuscella</name>
    <dbReference type="NCBI Taxonomy" id="1048955"/>
    <lineage>
        <taxon>Eukaryota</taxon>
        <taxon>Fungi</taxon>
        <taxon>Dikarya</taxon>
        <taxon>Ascomycota</taxon>
        <taxon>Pezizomycotina</taxon>
        <taxon>Dothideomycetes</taxon>
        <taxon>Pleosporomycetidae</taxon>
        <taxon>Venturiales</taxon>
        <taxon>Cylindrosympodiaceae</taxon>
        <taxon>Tothia</taxon>
    </lineage>
</organism>
<protein>
    <submittedName>
        <fullName evidence="2">Uncharacterized protein</fullName>
    </submittedName>
</protein>
<dbReference type="EMBL" id="MU007034">
    <property type="protein sequence ID" value="KAF2431045.1"/>
    <property type="molecule type" value="Genomic_DNA"/>
</dbReference>
<dbReference type="PANTHER" id="PTHR40422:SF1">
    <property type="entry name" value="TRANSLATION MACHINERY-ASSOCIATED PROTEIN 17"/>
    <property type="match status" value="1"/>
</dbReference>